<dbReference type="STRING" id="930990.A0A067MHX1"/>
<dbReference type="AlphaFoldDB" id="A0A067MHX1"/>
<sequence>MKRYVHIHSACDLVRLSSAQVDPGSIAAAAAAGDELDSLGDEHRYDDGANDDGDDDDDDDIESEAGVGGPIPAVTPDRVLIDEHRIANAYIEALQHASLDDENLPPDVLERLRSPRAPPKIDDPNILLSLRLYLSSPSVSVDAYNAVCEAVRLRHPEDSLLSFDEVKRTLTEVTGVVSLPADMCPKSCHAYTGPIFGPLTKCYYCGEPRYDPLVLEATGGKVKRPRQVFHTMPLGPQLQAQRGTPEGATDMLYLQETTKSIFVELKQKKKIEVYKDTLYGNKHIEAIKNGEIGEDDPVLVLSVDGAQLYRDKKSDCWIYIWLLLNLSPHKRYKKRYILPGGTIPGKPKKFDSYLYVGLHHLSALQREGLPMWDALKKRVVDTNPYLALGTADGPGLAMLDGTVGHMGALGCRVHCAVGGRHRPGAPSHYPAHLKPHNYHVAGCDHDSIDVSQPLPPRSLEEYERQLAFVLASENQTQFELRRKQTGIAKPTIFSGIRHHAKITDLFPLDIMHALNLNLPELHHKLMRGTMDCIAPDSKRAWSWAVFADNRLWEAHGQAVADARPYFPGSFDRPPRNPAQKINSGYKAIEYQNYMYGLGPGLFYSVLPEEYWINFCKLVRVARIMFQHEIPFEQVQIAQQSAVEYVQGYETLYYQQKVSRIHFCRQSVHNILHLAPETSRGGPLPYTSQYPMERTIGSLGQEIRQPSNPFANLSQRAVVRCQVNALKALVLDLTRGEPEARIAIDLGGGYTALHPRDRSGQKIAGPEGLAICEALQGDMDSYTHVRLVRWARVRLPNGQIARCAWKEKQRPLENVRMARNIKLKLNGKLAFAEVQFFFPAPSNYQGGGMLALVSMYPPHDPALFAKSQRTLRACTHPGADSLRVISVRDILSVVAMVPMPRDAWIEGKPTVFVVEKLGLDISYMGGAEEIA</sequence>
<feature type="region of interest" description="Disordered" evidence="1">
    <location>
        <begin position="37"/>
        <end position="74"/>
    </location>
</feature>
<accession>A0A067MHX1</accession>
<dbReference type="EMBL" id="KL198033">
    <property type="protein sequence ID" value="KDQ15333.1"/>
    <property type="molecule type" value="Genomic_DNA"/>
</dbReference>
<protein>
    <submittedName>
        <fullName evidence="2">Uncharacterized protein</fullName>
    </submittedName>
</protein>
<proteinExistence type="predicted"/>
<name>A0A067MHX1_BOTB1</name>
<reference evidence="3" key="1">
    <citation type="journal article" date="2014" name="Proc. Natl. Acad. Sci. U.S.A.">
        <title>Extensive sampling of basidiomycete genomes demonstrates inadequacy of the white-rot/brown-rot paradigm for wood decay fungi.</title>
        <authorList>
            <person name="Riley R."/>
            <person name="Salamov A.A."/>
            <person name="Brown D.W."/>
            <person name="Nagy L.G."/>
            <person name="Floudas D."/>
            <person name="Held B.W."/>
            <person name="Levasseur A."/>
            <person name="Lombard V."/>
            <person name="Morin E."/>
            <person name="Otillar R."/>
            <person name="Lindquist E.A."/>
            <person name="Sun H."/>
            <person name="LaButti K.M."/>
            <person name="Schmutz J."/>
            <person name="Jabbour D."/>
            <person name="Luo H."/>
            <person name="Baker S.E."/>
            <person name="Pisabarro A.G."/>
            <person name="Walton J.D."/>
            <person name="Blanchette R.A."/>
            <person name="Henrissat B."/>
            <person name="Martin F."/>
            <person name="Cullen D."/>
            <person name="Hibbett D.S."/>
            <person name="Grigoriev I.V."/>
        </authorList>
    </citation>
    <scope>NUCLEOTIDE SEQUENCE [LARGE SCALE GENOMIC DNA]</scope>
    <source>
        <strain evidence="3">FD-172 SS1</strain>
    </source>
</reference>
<dbReference type="HOGENOM" id="CLU_007337_0_2_1"/>
<dbReference type="OrthoDB" id="2742740at2759"/>
<dbReference type="InParanoid" id="A0A067MHX1"/>
<evidence type="ECO:0000256" key="1">
    <source>
        <dbReference type="SAM" id="MobiDB-lite"/>
    </source>
</evidence>
<dbReference type="PANTHER" id="PTHR46579:SF1">
    <property type="entry name" value="F5_8 TYPE C DOMAIN-CONTAINING PROTEIN"/>
    <property type="match status" value="1"/>
</dbReference>
<evidence type="ECO:0000313" key="3">
    <source>
        <dbReference type="Proteomes" id="UP000027195"/>
    </source>
</evidence>
<feature type="compositionally biased region" description="Acidic residues" evidence="1">
    <location>
        <begin position="48"/>
        <end position="63"/>
    </location>
</feature>
<keyword evidence="3" id="KW-1185">Reference proteome</keyword>
<organism evidence="2 3">
    <name type="scientific">Botryobasidium botryosum (strain FD-172 SS1)</name>
    <dbReference type="NCBI Taxonomy" id="930990"/>
    <lineage>
        <taxon>Eukaryota</taxon>
        <taxon>Fungi</taxon>
        <taxon>Dikarya</taxon>
        <taxon>Basidiomycota</taxon>
        <taxon>Agaricomycotina</taxon>
        <taxon>Agaricomycetes</taxon>
        <taxon>Cantharellales</taxon>
        <taxon>Botryobasidiaceae</taxon>
        <taxon>Botryobasidium</taxon>
    </lineage>
</organism>
<dbReference type="PANTHER" id="PTHR46579">
    <property type="entry name" value="F5/8 TYPE C DOMAIN-CONTAINING PROTEIN-RELATED"/>
    <property type="match status" value="1"/>
</dbReference>
<gene>
    <name evidence="2" type="ORF">BOTBODRAFT_108956</name>
</gene>
<dbReference type="Proteomes" id="UP000027195">
    <property type="component" value="Unassembled WGS sequence"/>
</dbReference>
<evidence type="ECO:0000313" key="2">
    <source>
        <dbReference type="EMBL" id="KDQ15333.1"/>
    </source>
</evidence>